<dbReference type="EMBL" id="FUYF01000001">
    <property type="protein sequence ID" value="SKA72876.1"/>
    <property type="molecule type" value="Genomic_DNA"/>
</dbReference>
<keyword evidence="1" id="KW-0812">Transmembrane</keyword>
<gene>
    <name evidence="2" type="ORF">SAMN02745178_00024</name>
</gene>
<accession>A0A1T4W6L1</accession>
<keyword evidence="3" id="KW-1185">Reference proteome</keyword>
<evidence type="ECO:0000313" key="3">
    <source>
        <dbReference type="Proteomes" id="UP000190286"/>
    </source>
</evidence>
<evidence type="ECO:0000256" key="1">
    <source>
        <dbReference type="SAM" id="Phobius"/>
    </source>
</evidence>
<dbReference type="Proteomes" id="UP000190286">
    <property type="component" value="Unassembled WGS sequence"/>
</dbReference>
<keyword evidence="1" id="KW-0472">Membrane</keyword>
<feature type="transmembrane region" description="Helical" evidence="1">
    <location>
        <begin position="6"/>
        <end position="25"/>
    </location>
</feature>
<proteinExistence type="predicted"/>
<sequence>MRPACVVVWCVGGGPCTVLFLYGFGEFWRAVFVQGDIRAAADVAVTVVWFLADFRAGVAAGLMEFVCIFGYSGLSDVRVGLADVAYAFAEVVDFCAAFVTPLILSA</sequence>
<organism evidence="2 3">
    <name type="scientific">Gemmiger formicilis</name>
    <dbReference type="NCBI Taxonomy" id="745368"/>
    <lineage>
        <taxon>Bacteria</taxon>
        <taxon>Bacillati</taxon>
        <taxon>Bacillota</taxon>
        <taxon>Clostridia</taxon>
        <taxon>Eubacteriales</taxon>
        <taxon>Gemmiger</taxon>
    </lineage>
</organism>
<evidence type="ECO:0000313" key="2">
    <source>
        <dbReference type="EMBL" id="SKA72876.1"/>
    </source>
</evidence>
<dbReference type="AlphaFoldDB" id="A0A1T4W6L1"/>
<protein>
    <submittedName>
        <fullName evidence="2">Uncharacterized protein</fullName>
    </submittedName>
</protein>
<reference evidence="2 3" key="1">
    <citation type="submission" date="2017-02" db="EMBL/GenBank/DDBJ databases">
        <authorList>
            <person name="Peterson S.W."/>
        </authorList>
    </citation>
    <scope>NUCLEOTIDE SEQUENCE [LARGE SCALE GENOMIC DNA]</scope>
    <source>
        <strain evidence="2 3">ATCC 27749</strain>
    </source>
</reference>
<feature type="transmembrane region" description="Helical" evidence="1">
    <location>
        <begin position="46"/>
        <end position="72"/>
    </location>
</feature>
<name>A0A1T4W6L1_9FIRM</name>
<keyword evidence="1" id="KW-1133">Transmembrane helix</keyword>